<dbReference type="GO" id="GO:0016705">
    <property type="term" value="F:oxidoreductase activity, acting on paired donors, with incorporation or reduction of molecular oxygen"/>
    <property type="evidence" value="ECO:0007669"/>
    <property type="project" value="InterPro"/>
</dbReference>
<evidence type="ECO:0000256" key="8">
    <source>
        <dbReference type="ARBA" id="ARBA00023004"/>
    </source>
</evidence>
<evidence type="ECO:0000256" key="6">
    <source>
        <dbReference type="ARBA" id="ARBA00022989"/>
    </source>
</evidence>
<sequence>MAEIVVSVVLGWLIVFLAHLCNLLILKPRLLRAKLQRQGIKGPSPSVLFGNIAEMKRLQGRVHPTPTTSTNDFPEAIAHDWPSTLFPYLEQWKNEYGSIFSYSTGNIQRLNITDTEMVKEISLNTSLTLGKPAYLSKDFRPLLGRGILSSSGPIWAHQRKTIAPELYMEKVKGMVNLMVDTTTSMLRTWGRRIENEGGIAEITIDEDLRSLSADIISRACFGSDYSQGEEIFEKLETLQRFMSKGTVGVPGFRFLPTKNNRAIWKIEEEINSMILKVVKQRMEASDEKDLLQMILEGARSCKEDDEPSIKIARDRFMVDNCKNIYFAGQETTAITASWSLMLLAAHPDWQARARAEVLEICGDRLPDADMLRDMKTLNMVIHETLRLFPPAAFVTREALEDVKFKDITIPKGIIIQIPIPVLQRQRELWGTDAHKFNPERFARGVLGACKTPQAYMPFGVGSRVCVGQHLAMTELKVILSLILSKFCFSLSPAYHHSPAFRLVIAPEHGVILRLWAA</sequence>
<keyword evidence="10 13" id="KW-0472">Membrane</keyword>
<dbReference type="OrthoDB" id="1470350at2759"/>
<dbReference type="GO" id="GO:0020037">
    <property type="term" value="F:heme binding"/>
    <property type="evidence" value="ECO:0007669"/>
    <property type="project" value="InterPro"/>
</dbReference>
<accession>A0A6A1WN05</accession>
<dbReference type="Pfam" id="PF00067">
    <property type="entry name" value="p450"/>
    <property type="match status" value="1"/>
</dbReference>
<evidence type="ECO:0000256" key="7">
    <source>
        <dbReference type="ARBA" id="ARBA00023002"/>
    </source>
</evidence>
<dbReference type="Gene3D" id="1.10.630.10">
    <property type="entry name" value="Cytochrome P450"/>
    <property type="match status" value="1"/>
</dbReference>
<evidence type="ECO:0008006" key="16">
    <source>
        <dbReference type="Google" id="ProtNLM"/>
    </source>
</evidence>
<evidence type="ECO:0000256" key="13">
    <source>
        <dbReference type="SAM" id="Phobius"/>
    </source>
</evidence>
<dbReference type="GO" id="GO:0004497">
    <property type="term" value="F:monooxygenase activity"/>
    <property type="evidence" value="ECO:0007669"/>
    <property type="project" value="UniProtKB-KW"/>
</dbReference>
<keyword evidence="6 13" id="KW-1133">Transmembrane helix</keyword>
<organism evidence="14 15">
    <name type="scientific">Morella rubra</name>
    <name type="common">Chinese bayberry</name>
    <dbReference type="NCBI Taxonomy" id="262757"/>
    <lineage>
        <taxon>Eukaryota</taxon>
        <taxon>Viridiplantae</taxon>
        <taxon>Streptophyta</taxon>
        <taxon>Embryophyta</taxon>
        <taxon>Tracheophyta</taxon>
        <taxon>Spermatophyta</taxon>
        <taxon>Magnoliopsida</taxon>
        <taxon>eudicotyledons</taxon>
        <taxon>Gunneridae</taxon>
        <taxon>Pentapetalae</taxon>
        <taxon>rosids</taxon>
        <taxon>fabids</taxon>
        <taxon>Fagales</taxon>
        <taxon>Myricaceae</taxon>
        <taxon>Morella</taxon>
    </lineage>
</organism>
<dbReference type="PANTHER" id="PTHR24282:SF26">
    <property type="entry name" value="CYTOCHROME P450"/>
    <property type="match status" value="1"/>
</dbReference>
<dbReference type="GO" id="GO:0005506">
    <property type="term" value="F:iron ion binding"/>
    <property type="evidence" value="ECO:0007669"/>
    <property type="project" value="InterPro"/>
</dbReference>
<evidence type="ECO:0000256" key="11">
    <source>
        <dbReference type="PIRSR" id="PIRSR602401-1"/>
    </source>
</evidence>
<keyword evidence="5 11" id="KW-0479">Metal-binding</keyword>
<comment type="caution">
    <text evidence="14">The sequence shown here is derived from an EMBL/GenBank/DDBJ whole genome shotgun (WGS) entry which is preliminary data.</text>
</comment>
<dbReference type="SUPFAM" id="SSF48264">
    <property type="entry name" value="Cytochrome P450"/>
    <property type="match status" value="1"/>
</dbReference>
<gene>
    <name evidence="14" type="ORF">CJ030_MR1G017995</name>
</gene>
<dbReference type="PRINTS" id="PR00463">
    <property type="entry name" value="EP450I"/>
</dbReference>
<protein>
    <recommendedName>
        <fullName evidence="16">Cytochrome P450 714C2</fullName>
    </recommendedName>
</protein>
<dbReference type="InterPro" id="IPR050665">
    <property type="entry name" value="Cytochrome_P450_Monooxygen"/>
</dbReference>
<comment type="subcellular location">
    <subcellularLocation>
        <location evidence="1">Membrane</location>
        <topology evidence="1">Single-pass membrane protein</topology>
    </subcellularLocation>
</comment>
<evidence type="ECO:0000313" key="15">
    <source>
        <dbReference type="Proteomes" id="UP000516437"/>
    </source>
</evidence>
<keyword evidence="8 11" id="KW-0408">Iron</keyword>
<dbReference type="GO" id="GO:0016020">
    <property type="term" value="C:membrane"/>
    <property type="evidence" value="ECO:0007669"/>
    <property type="project" value="UniProtKB-SubCell"/>
</dbReference>
<keyword evidence="7 12" id="KW-0560">Oxidoreductase</keyword>
<comment type="cofactor">
    <cofactor evidence="11">
        <name>heme</name>
        <dbReference type="ChEBI" id="CHEBI:30413"/>
    </cofactor>
</comment>
<reference evidence="14 15" key="1">
    <citation type="journal article" date="2019" name="Plant Biotechnol. J.">
        <title>The red bayberry genome and genetic basis of sex determination.</title>
        <authorList>
            <person name="Jia H.M."/>
            <person name="Jia H.J."/>
            <person name="Cai Q.L."/>
            <person name="Wang Y."/>
            <person name="Zhao H.B."/>
            <person name="Yang W.F."/>
            <person name="Wang G.Y."/>
            <person name="Li Y.H."/>
            <person name="Zhan D.L."/>
            <person name="Shen Y.T."/>
            <person name="Niu Q.F."/>
            <person name="Chang L."/>
            <person name="Qiu J."/>
            <person name="Zhao L."/>
            <person name="Xie H.B."/>
            <person name="Fu W.Y."/>
            <person name="Jin J."/>
            <person name="Li X.W."/>
            <person name="Jiao Y."/>
            <person name="Zhou C.C."/>
            <person name="Tu T."/>
            <person name="Chai C.Y."/>
            <person name="Gao J.L."/>
            <person name="Fan L.J."/>
            <person name="van de Weg E."/>
            <person name="Wang J.Y."/>
            <person name="Gao Z.S."/>
        </authorList>
    </citation>
    <scope>NUCLEOTIDE SEQUENCE [LARGE SCALE GENOMIC DNA]</scope>
    <source>
        <tissue evidence="14">Leaves</tissue>
    </source>
</reference>
<feature type="transmembrane region" description="Helical" evidence="13">
    <location>
        <begin position="6"/>
        <end position="26"/>
    </location>
</feature>
<keyword evidence="3 11" id="KW-0349">Heme</keyword>
<dbReference type="PRINTS" id="PR00385">
    <property type="entry name" value="P450"/>
</dbReference>
<dbReference type="InterPro" id="IPR001128">
    <property type="entry name" value="Cyt_P450"/>
</dbReference>
<evidence type="ECO:0000256" key="12">
    <source>
        <dbReference type="RuleBase" id="RU000461"/>
    </source>
</evidence>
<name>A0A6A1WN05_9ROSI</name>
<evidence type="ECO:0000256" key="1">
    <source>
        <dbReference type="ARBA" id="ARBA00004167"/>
    </source>
</evidence>
<evidence type="ECO:0000256" key="5">
    <source>
        <dbReference type="ARBA" id="ARBA00022723"/>
    </source>
</evidence>
<dbReference type="InterPro" id="IPR036396">
    <property type="entry name" value="Cyt_P450_sf"/>
</dbReference>
<feature type="binding site" description="axial binding residue" evidence="11">
    <location>
        <position position="465"/>
    </location>
    <ligand>
        <name>heme</name>
        <dbReference type="ChEBI" id="CHEBI:30413"/>
    </ligand>
    <ligandPart>
        <name>Fe</name>
        <dbReference type="ChEBI" id="CHEBI:18248"/>
    </ligandPart>
</feature>
<evidence type="ECO:0000256" key="3">
    <source>
        <dbReference type="ARBA" id="ARBA00022617"/>
    </source>
</evidence>
<dbReference type="PROSITE" id="PS00086">
    <property type="entry name" value="CYTOCHROME_P450"/>
    <property type="match status" value="1"/>
</dbReference>
<comment type="similarity">
    <text evidence="2 12">Belongs to the cytochrome P450 family.</text>
</comment>
<keyword evidence="4 13" id="KW-0812">Transmembrane</keyword>
<dbReference type="AlphaFoldDB" id="A0A6A1WN05"/>
<keyword evidence="9 12" id="KW-0503">Monooxygenase</keyword>
<evidence type="ECO:0000256" key="2">
    <source>
        <dbReference type="ARBA" id="ARBA00010617"/>
    </source>
</evidence>
<evidence type="ECO:0000256" key="10">
    <source>
        <dbReference type="ARBA" id="ARBA00023136"/>
    </source>
</evidence>
<evidence type="ECO:0000256" key="4">
    <source>
        <dbReference type="ARBA" id="ARBA00022692"/>
    </source>
</evidence>
<dbReference type="InterPro" id="IPR017972">
    <property type="entry name" value="Cyt_P450_CS"/>
</dbReference>
<dbReference type="EMBL" id="RXIC02000019">
    <property type="protein sequence ID" value="KAB1225118.1"/>
    <property type="molecule type" value="Genomic_DNA"/>
</dbReference>
<evidence type="ECO:0000313" key="14">
    <source>
        <dbReference type="EMBL" id="KAB1225118.1"/>
    </source>
</evidence>
<keyword evidence="15" id="KW-1185">Reference proteome</keyword>
<proteinExistence type="inferred from homology"/>
<dbReference type="InterPro" id="IPR002401">
    <property type="entry name" value="Cyt_P450_E_grp-I"/>
</dbReference>
<dbReference type="PANTHER" id="PTHR24282">
    <property type="entry name" value="CYTOCHROME P450 FAMILY MEMBER"/>
    <property type="match status" value="1"/>
</dbReference>
<evidence type="ECO:0000256" key="9">
    <source>
        <dbReference type="ARBA" id="ARBA00023033"/>
    </source>
</evidence>
<dbReference type="Proteomes" id="UP000516437">
    <property type="component" value="Chromosome 1"/>
</dbReference>